<dbReference type="Proteomes" id="UP000054851">
    <property type="component" value="Unassembled WGS sequence"/>
</dbReference>
<comment type="caution">
    <text evidence="2">The sequence shown here is derived from an EMBL/GenBank/DDBJ whole genome shotgun (WGS) entry which is preliminary data.</text>
</comment>
<dbReference type="InterPro" id="IPR045526">
    <property type="entry name" value="DUF6471"/>
</dbReference>
<organism evidence="2 3">
    <name type="scientific">Caballeronia hypogeia</name>
    <dbReference type="NCBI Taxonomy" id="1777140"/>
    <lineage>
        <taxon>Bacteria</taxon>
        <taxon>Pseudomonadati</taxon>
        <taxon>Pseudomonadota</taxon>
        <taxon>Betaproteobacteria</taxon>
        <taxon>Burkholderiales</taxon>
        <taxon>Burkholderiaceae</taxon>
        <taxon>Caballeronia</taxon>
    </lineage>
</organism>
<keyword evidence="3" id="KW-1185">Reference proteome</keyword>
<feature type="domain" description="DUF6471" evidence="1">
    <location>
        <begin position="27"/>
        <end position="98"/>
    </location>
</feature>
<evidence type="ECO:0000313" key="3">
    <source>
        <dbReference type="Proteomes" id="UP000054851"/>
    </source>
</evidence>
<sequence length="115" mass="12684">MFLQILVAAGNRRPRLWLQAINEGGDWSAIAQRVIQAELAQRADGNSPPIVTTKELVRRLSSFGAPVTSQTLNSHIVSGTMPLALFLQCITALNSRSLDDYIDFEDLLALAYLEK</sequence>
<protein>
    <recommendedName>
        <fullName evidence="1">DUF6471 domain-containing protein</fullName>
    </recommendedName>
</protein>
<proteinExistence type="predicted"/>
<dbReference type="Pfam" id="PF20075">
    <property type="entry name" value="DUF6471"/>
    <property type="match status" value="1"/>
</dbReference>
<evidence type="ECO:0000313" key="2">
    <source>
        <dbReference type="EMBL" id="SAK55516.1"/>
    </source>
</evidence>
<accession>A0A158AD56</accession>
<name>A0A158AD56_9BURK</name>
<evidence type="ECO:0000259" key="1">
    <source>
        <dbReference type="Pfam" id="PF20075"/>
    </source>
</evidence>
<dbReference type="EMBL" id="FCOA02000005">
    <property type="protein sequence ID" value="SAK55516.1"/>
    <property type="molecule type" value="Genomic_DNA"/>
</dbReference>
<dbReference type="AlphaFoldDB" id="A0A158AD56"/>
<reference evidence="2" key="1">
    <citation type="submission" date="2016-01" db="EMBL/GenBank/DDBJ databases">
        <authorList>
            <person name="Peeters C."/>
        </authorList>
    </citation>
    <scope>NUCLEOTIDE SEQUENCE</scope>
    <source>
        <strain evidence="2">LMG 29322</strain>
    </source>
</reference>
<gene>
    <name evidence="2" type="ORF">AWB79_02196</name>
</gene>